<sequence length="531" mass="60843">MGYRFVVGDENGVIKVFYDNLRKERKEAVFEIHLGKFKEDEFKVTSLTSCPSDPSYFTVGSANGRLVTFKLPPEPQSFPPSTAPQIVSDITVVRVLKSIKDIDIKRKITEETNQRVEHARKLQKRKELIEKTSIKENFIRSVGWIHRDTYPCLSSCPQSPITSHPLSQWALVVVTSQLLVTTFTFHPDHNSDDIMAIKMFPRVISAFHLSLSPHHCLSLSFTSPMCSNGLLVTGHSILPRLFRVLDGKELWRAYPLPQSDYGSERGGRWECACTVVKRMTTSKELDKWENNERIMTRELRQIKEKGLTTMPEIKLRKAIEMNSFLDDSKISALKLKKSTSNKIGKRRSSSSVHSSLTKEEDQKVDDNCITKVVTHEKEEEREEREEEEVDIVSSSSSALLPSLLPSLSLSSLSRDSVFSSFPISHVCAGRDESFVDIWEVDERVEFLIRGWKQKEEEEKVQKEEGKEGKEGKEEDEKLKGKKKAVKRGSLLSAALKMRKKGKKAPKKKIEQDKKEDKKEEKKEEKEEKRTR</sequence>
<feature type="compositionally biased region" description="Basic and acidic residues" evidence="1">
    <location>
        <begin position="507"/>
        <end position="531"/>
    </location>
</feature>
<organism evidence="2 3">
    <name type="scientific">Aduncisulcus paluster</name>
    <dbReference type="NCBI Taxonomy" id="2918883"/>
    <lineage>
        <taxon>Eukaryota</taxon>
        <taxon>Metamonada</taxon>
        <taxon>Carpediemonas-like organisms</taxon>
        <taxon>Aduncisulcus</taxon>
    </lineage>
</organism>
<keyword evidence="3" id="KW-1185">Reference proteome</keyword>
<feature type="compositionally biased region" description="Basic and acidic residues" evidence="1">
    <location>
        <begin position="455"/>
        <end position="478"/>
    </location>
</feature>
<feature type="compositionally biased region" description="Basic residues" evidence="1">
    <location>
        <begin position="496"/>
        <end position="506"/>
    </location>
</feature>
<evidence type="ECO:0000313" key="3">
    <source>
        <dbReference type="Proteomes" id="UP001057375"/>
    </source>
</evidence>
<feature type="region of interest" description="Disordered" evidence="1">
    <location>
        <begin position="455"/>
        <end position="531"/>
    </location>
</feature>
<gene>
    <name evidence="2" type="ORF">ADUPG1_007098</name>
</gene>
<accession>A0ABQ5KKP6</accession>
<feature type="non-terminal residue" evidence="2">
    <location>
        <position position="531"/>
    </location>
</feature>
<name>A0ABQ5KKP6_9EUKA</name>
<proteinExistence type="predicted"/>
<dbReference type="Proteomes" id="UP001057375">
    <property type="component" value="Unassembled WGS sequence"/>
</dbReference>
<dbReference type="InterPro" id="IPR036322">
    <property type="entry name" value="WD40_repeat_dom_sf"/>
</dbReference>
<dbReference type="EMBL" id="BQXS01010129">
    <property type="protein sequence ID" value="GKT33083.1"/>
    <property type="molecule type" value="Genomic_DNA"/>
</dbReference>
<dbReference type="SUPFAM" id="SSF50978">
    <property type="entry name" value="WD40 repeat-like"/>
    <property type="match status" value="1"/>
</dbReference>
<protein>
    <submittedName>
        <fullName evidence="2">Uncharacterized protein</fullName>
    </submittedName>
</protein>
<evidence type="ECO:0000313" key="2">
    <source>
        <dbReference type="EMBL" id="GKT33083.1"/>
    </source>
</evidence>
<reference evidence="2" key="1">
    <citation type="submission" date="2022-03" db="EMBL/GenBank/DDBJ databases">
        <title>Draft genome sequence of Aduncisulcus paluster, a free-living microaerophilic Fornicata.</title>
        <authorList>
            <person name="Yuyama I."/>
            <person name="Kume K."/>
            <person name="Tamura T."/>
            <person name="Inagaki Y."/>
            <person name="Hashimoto T."/>
        </authorList>
    </citation>
    <scope>NUCLEOTIDE SEQUENCE</scope>
    <source>
        <strain evidence="2">NY0171</strain>
    </source>
</reference>
<evidence type="ECO:0000256" key="1">
    <source>
        <dbReference type="SAM" id="MobiDB-lite"/>
    </source>
</evidence>
<comment type="caution">
    <text evidence="2">The sequence shown here is derived from an EMBL/GenBank/DDBJ whole genome shotgun (WGS) entry which is preliminary data.</text>
</comment>
<feature type="region of interest" description="Disordered" evidence="1">
    <location>
        <begin position="341"/>
        <end position="363"/>
    </location>
</feature>